<feature type="transmembrane region" description="Helical" evidence="1">
    <location>
        <begin position="6"/>
        <end position="39"/>
    </location>
</feature>
<reference evidence="3 4" key="1">
    <citation type="submission" date="2020-08" db="EMBL/GenBank/DDBJ databases">
        <title>Genomic Encyclopedia of Type Strains, Phase IV (KMG-IV): sequencing the most valuable type-strain genomes for metagenomic binning, comparative biology and taxonomic classification.</title>
        <authorList>
            <person name="Goeker M."/>
        </authorList>
    </citation>
    <scope>NUCLEOTIDE SEQUENCE [LARGE SCALE GENOMIC DNA]</scope>
    <source>
        <strain evidence="3 4">DSM 22975</strain>
    </source>
</reference>
<dbReference type="RefSeq" id="WP_188027228.1">
    <property type="nucleotide sequence ID" value="NZ_JACHGR010000008.1"/>
</dbReference>
<evidence type="ECO:0000313" key="4">
    <source>
        <dbReference type="Proteomes" id="UP000585721"/>
    </source>
</evidence>
<keyword evidence="3" id="KW-0808">Transferase</keyword>
<dbReference type="CDD" id="cd07990">
    <property type="entry name" value="LPLAT_LCLAT1-like"/>
    <property type="match status" value="1"/>
</dbReference>
<accession>A0A841GBI9</accession>
<proteinExistence type="predicted"/>
<protein>
    <submittedName>
        <fullName evidence="3">1-acyl-sn-glycerol-3-phosphate acyltransferase</fullName>
    </submittedName>
</protein>
<dbReference type="SMART" id="SM00563">
    <property type="entry name" value="PlsC"/>
    <property type="match status" value="1"/>
</dbReference>
<sequence length="294" mass="33885">MLSFLPGFILMVFSVSMVILNTALVSLLIGVMALLKLLVPVAAIRHVLTRGCNYVMYGWLCGNALMLRLVNRVEWEVHDSTNLNRHGWHMVICNHQSWADIVLIGDIFRNRLPVPKFFLKQDLLYVPFVGLACWGLDMPFMRRYTRQQLLKNPALRGKDVTTAREACAKFRTIPTTVINFVEGSRFTPAKREETKSPYQHLLTPKPAGLAMAINVLGEQFEKIVNVTLAYPDNEARPFHDMLTGRLTRIQVWIEEIPVTEVQRGDYMKDKPFKRGFQQWLSGVWEKKDQLLNER</sequence>
<dbReference type="GO" id="GO:0016746">
    <property type="term" value="F:acyltransferase activity"/>
    <property type="evidence" value="ECO:0007669"/>
    <property type="project" value="UniProtKB-KW"/>
</dbReference>
<dbReference type="InterPro" id="IPR002123">
    <property type="entry name" value="Plipid/glycerol_acylTrfase"/>
</dbReference>
<keyword evidence="4" id="KW-1185">Reference proteome</keyword>
<feature type="domain" description="Phospholipid/glycerol acyltransferase" evidence="2">
    <location>
        <begin position="89"/>
        <end position="231"/>
    </location>
</feature>
<dbReference type="AlphaFoldDB" id="A0A841GBI9"/>
<evidence type="ECO:0000259" key="2">
    <source>
        <dbReference type="SMART" id="SM00563"/>
    </source>
</evidence>
<gene>
    <name evidence="3" type="ORF">HNR75_002436</name>
</gene>
<dbReference type="Proteomes" id="UP000585721">
    <property type="component" value="Unassembled WGS sequence"/>
</dbReference>
<organism evidence="3 4">
    <name type="scientific">Tolumonas osonensis</name>
    <dbReference type="NCBI Taxonomy" id="675874"/>
    <lineage>
        <taxon>Bacteria</taxon>
        <taxon>Pseudomonadati</taxon>
        <taxon>Pseudomonadota</taxon>
        <taxon>Gammaproteobacteria</taxon>
        <taxon>Aeromonadales</taxon>
        <taxon>Aeromonadaceae</taxon>
        <taxon>Tolumonas</taxon>
    </lineage>
</organism>
<dbReference type="SUPFAM" id="SSF69593">
    <property type="entry name" value="Glycerol-3-phosphate (1)-acyltransferase"/>
    <property type="match status" value="1"/>
</dbReference>
<keyword evidence="1" id="KW-1133">Transmembrane helix</keyword>
<name>A0A841GBI9_9GAMM</name>
<keyword evidence="1" id="KW-0472">Membrane</keyword>
<dbReference type="EMBL" id="JACHGR010000008">
    <property type="protein sequence ID" value="MBB6056498.1"/>
    <property type="molecule type" value="Genomic_DNA"/>
</dbReference>
<dbReference type="PANTHER" id="PTHR10983">
    <property type="entry name" value="1-ACYLGLYCEROL-3-PHOSPHATE ACYLTRANSFERASE-RELATED"/>
    <property type="match status" value="1"/>
</dbReference>
<dbReference type="GO" id="GO:0005886">
    <property type="term" value="C:plasma membrane"/>
    <property type="evidence" value="ECO:0007669"/>
    <property type="project" value="TreeGrafter"/>
</dbReference>
<evidence type="ECO:0000256" key="1">
    <source>
        <dbReference type="SAM" id="Phobius"/>
    </source>
</evidence>
<keyword evidence="1" id="KW-0812">Transmembrane</keyword>
<dbReference type="NCBIfam" id="NF010621">
    <property type="entry name" value="PRK14014.1"/>
    <property type="match status" value="1"/>
</dbReference>
<keyword evidence="3" id="KW-0012">Acyltransferase</keyword>
<dbReference type="Pfam" id="PF01553">
    <property type="entry name" value="Acyltransferase"/>
    <property type="match status" value="1"/>
</dbReference>
<evidence type="ECO:0000313" key="3">
    <source>
        <dbReference type="EMBL" id="MBB6056498.1"/>
    </source>
</evidence>
<dbReference type="PANTHER" id="PTHR10983:SF15">
    <property type="entry name" value="ACYLTRANSFERASE YIHG-RELATED"/>
    <property type="match status" value="1"/>
</dbReference>
<comment type="caution">
    <text evidence="3">The sequence shown here is derived from an EMBL/GenBank/DDBJ whole genome shotgun (WGS) entry which is preliminary data.</text>
</comment>